<comment type="cofactor">
    <cofactor evidence="9">
        <name>a divalent metal cation</name>
        <dbReference type="ChEBI" id="CHEBI:60240"/>
    </cofactor>
    <text evidence="9">Binds 1 divalent metal cation per subunit.</text>
</comment>
<evidence type="ECO:0000256" key="4">
    <source>
        <dbReference type="ARBA" id="ARBA00011062"/>
    </source>
</evidence>
<dbReference type="PANTHER" id="PTHR30457:SF12">
    <property type="entry name" value="5'_3'-NUCLEOTIDASE SURE"/>
    <property type="match status" value="1"/>
</dbReference>
<dbReference type="FunFam" id="3.40.1210.10:FF:000001">
    <property type="entry name" value="5'/3'-nucleotidase SurE"/>
    <property type="match status" value="1"/>
</dbReference>
<evidence type="ECO:0000256" key="7">
    <source>
        <dbReference type="ARBA" id="ARBA00022741"/>
    </source>
</evidence>
<feature type="binding site" evidence="9">
    <location>
        <position position="9"/>
    </location>
    <ligand>
        <name>a divalent metal cation</name>
        <dbReference type="ChEBI" id="CHEBI:60240"/>
    </ligand>
</feature>
<dbReference type="GO" id="GO:0008254">
    <property type="term" value="F:3'-nucleotidase activity"/>
    <property type="evidence" value="ECO:0007669"/>
    <property type="project" value="TreeGrafter"/>
</dbReference>
<feature type="domain" description="Survival protein SurE-like phosphatase/nucleotidase" evidence="10">
    <location>
        <begin position="3"/>
        <end position="186"/>
    </location>
</feature>
<dbReference type="HAMAP" id="MF_00060">
    <property type="entry name" value="SurE"/>
    <property type="match status" value="1"/>
</dbReference>
<keyword evidence="12" id="KW-1185">Reference proteome</keyword>
<dbReference type="NCBIfam" id="NF001492">
    <property type="entry name" value="PRK00346.2-2"/>
    <property type="match status" value="1"/>
</dbReference>
<keyword evidence="6 9" id="KW-0479">Metal-binding</keyword>
<dbReference type="STRING" id="476652.DEAC_c02710"/>
<organism evidence="11 12">
    <name type="scientific">Desulfosporosinus acididurans</name>
    <dbReference type="NCBI Taxonomy" id="476652"/>
    <lineage>
        <taxon>Bacteria</taxon>
        <taxon>Bacillati</taxon>
        <taxon>Bacillota</taxon>
        <taxon>Clostridia</taxon>
        <taxon>Eubacteriales</taxon>
        <taxon>Desulfitobacteriaceae</taxon>
        <taxon>Desulfosporosinus</taxon>
    </lineage>
</organism>
<dbReference type="GO" id="GO:0004309">
    <property type="term" value="F:exopolyphosphatase activity"/>
    <property type="evidence" value="ECO:0007669"/>
    <property type="project" value="TreeGrafter"/>
</dbReference>
<evidence type="ECO:0000256" key="8">
    <source>
        <dbReference type="ARBA" id="ARBA00022801"/>
    </source>
</evidence>
<evidence type="ECO:0000256" key="2">
    <source>
        <dbReference type="ARBA" id="ARBA00001946"/>
    </source>
</evidence>
<dbReference type="EC" id="3.1.3.5" evidence="9"/>
<dbReference type="GO" id="GO:0008253">
    <property type="term" value="F:5'-nucleotidase activity"/>
    <property type="evidence" value="ECO:0007669"/>
    <property type="project" value="UniProtKB-UniRule"/>
</dbReference>
<dbReference type="GO" id="GO:0005737">
    <property type="term" value="C:cytoplasm"/>
    <property type="evidence" value="ECO:0007669"/>
    <property type="project" value="UniProtKB-SubCell"/>
</dbReference>
<dbReference type="AlphaFoldDB" id="A0A0J1FWU5"/>
<dbReference type="Gene3D" id="3.40.1210.10">
    <property type="entry name" value="Survival protein SurE-like phosphatase/nucleotidase"/>
    <property type="match status" value="1"/>
</dbReference>
<dbReference type="GO" id="GO:0046872">
    <property type="term" value="F:metal ion binding"/>
    <property type="evidence" value="ECO:0007669"/>
    <property type="project" value="UniProtKB-UniRule"/>
</dbReference>
<evidence type="ECO:0000313" key="11">
    <source>
        <dbReference type="EMBL" id="KLU67864.1"/>
    </source>
</evidence>
<evidence type="ECO:0000256" key="6">
    <source>
        <dbReference type="ARBA" id="ARBA00022723"/>
    </source>
</evidence>
<comment type="caution">
    <text evidence="11">The sequence shown here is derived from an EMBL/GenBank/DDBJ whole genome shotgun (WGS) entry which is preliminary data.</text>
</comment>
<keyword evidence="5 9" id="KW-0963">Cytoplasm</keyword>
<dbReference type="PATRIC" id="fig|476652.3.peg.269"/>
<dbReference type="SUPFAM" id="SSF64167">
    <property type="entry name" value="SurE-like"/>
    <property type="match status" value="1"/>
</dbReference>
<dbReference type="Pfam" id="PF01975">
    <property type="entry name" value="SurE"/>
    <property type="match status" value="1"/>
</dbReference>
<gene>
    <name evidence="9 11" type="primary">surE</name>
    <name evidence="11" type="ORF">DEAC_c02710</name>
</gene>
<dbReference type="InterPro" id="IPR002828">
    <property type="entry name" value="SurE-like_Pase/nucleotidase"/>
</dbReference>
<comment type="cofactor">
    <cofactor evidence="2">
        <name>Mg(2+)</name>
        <dbReference type="ChEBI" id="CHEBI:18420"/>
    </cofactor>
</comment>
<feature type="binding site" evidence="9">
    <location>
        <position position="8"/>
    </location>
    <ligand>
        <name>a divalent metal cation</name>
        <dbReference type="ChEBI" id="CHEBI:60240"/>
    </ligand>
</feature>
<evidence type="ECO:0000256" key="5">
    <source>
        <dbReference type="ARBA" id="ARBA00022490"/>
    </source>
</evidence>
<evidence type="ECO:0000256" key="9">
    <source>
        <dbReference type="HAMAP-Rule" id="MF_00060"/>
    </source>
</evidence>
<comment type="subcellular location">
    <subcellularLocation>
        <location evidence="3 9">Cytoplasm</location>
    </subcellularLocation>
</comment>
<protein>
    <recommendedName>
        <fullName evidence="9">5'-nucleotidase SurE</fullName>
        <ecNumber evidence="9">3.1.3.5</ecNumber>
    </recommendedName>
    <alternativeName>
        <fullName evidence="9">Nucleoside 5'-monophosphate phosphohydrolase</fullName>
    </alternativeName>
</protein>
<dbReference type="EMBL" id="LDZY01000001">
    <property type="protein sequence ID" value="KLU67864.1"/>
    <property type="molecule type" value="Genomic_DNA"/>
</dbReference>
<comment type="catalytic activity">
    <reaction evidence="1 9">
        <text>a ribonucleoside 5'-phosphate + H2O = a ribonucleoside + phosphate</text>
        <dbReference type="Rhea" id="RHEA:12484"/>
        <dbReference type="ChEBI" id="CHEBI:15377"/>
        <dbReference type="ChEBI" id="CHEBI:18254"/>
        <dbReference type="ChEBI" id="CHEBI:43474"/>
        <dbReference type="ChEBI" id="CHEBI:58043"/>
        <dbReference type="EC" id="3.1.3.5"/>
    </reaction>
</comment>
<evidence type="ECO:0000256" key="3">
    <source>
        <dbReference type="ARBA" id="ARBA00004496"/>
    </source>
</evidence>
<feature type="binding site" evidence="9">
    <location>
        <position position="96"/>
    </location>
    <ligand>
        <name>a divalent metal cation</name>
        <dbReference type="ChEBI" id="CHEBI:60240"/>
    </ligand>
</feature>
<sequence length="251" mass="27721">MHILLTNDDGYFAPGIQMLYKVLSNTGYDVSIVAPEGQRSATGHSITLFNPLFVSEHLLKESLKGFAISGTPSDCVKLAIQGELVPRPDLLISGINQGPNLGTDIFYSGTVSAAMEGVLLGVPSIAVSLASFEYQEFEPAAAYVAENLKLFRKLDYKGLINLNLPGKPRNEWRGLKVTRLGKAVYENIFEQRTDPRGRLYYWQSGTMTPDNESDTDLWAIQEGFVSVTPVHSNLTDYANLSLWTEELAKLK</sequence>
<proteinExistence type="inferred from homology"/>
<dbReference type="Proteomes" id="UP000036356">
    <property type="component" value="Unassembled WGS sequence"/>
</dbReference>
<keyword evidence="8 9" id="KW-0378">Hydrolase</keyword>
<comment type="similarity">
    <text evidence="4 9">Belongs to the SurE nucleotidase family.</text>
</comment>
<comment type="function">
    <text evidence="9">Nucleotidase that shows phosphatase activity on nucleoside 5'-monophosphates.</text>
</comment>
<reference evidence="11 12" key="1">
    <citation type="submission" date="2015-06" db="EMBL/GenBank/DDBJ databases">
        <title>Draft genome of the moderately acidophilic sulfate reducer Candidatus Desulfosporosinus acididurans strain M1.</title>
        <authorList>
            <person name="Poehlein A."/>
            <person name="Petzsch P."/>
            <person name="Johnson B.D."/>
            <person name="Schloemann M."/>
            <person name="Daniel R."/>
            <person name="Muehling M."/>
        </authorList>
    </citation>
    <scope>NUCLEOTIDE SEQUENCE [LARGE SCALE GENOMIC DNA]</scope>
    <source>
        <strain evidence="11 12">M1</strain>
    </source>
</reference>
<name>A0A0J1FWU5_9FIRM</name>
<dbReference type="InterPro" id="IPR036523">
    <property type="entry name" value="SurE-like_sf"/>
</dbReference>
<dbReference type="NCBIfam" id="TIGR00087">
    <property type="entry name" value="surE"/>
    <property type="match status" value="1"/>
</dbReference>
<dbReference type="RefSeq" id="WP_047808208.1">
    <property type="nucleotide sequence ID" value="NZ_LDZY01000001.1"/>
</dbReference>
<dbReference type="InterPro" id="IPR030048">
    <property type="entry name" value="SurE"/>
</dbReference>
<evidence type="ECO:0000256" key="1">
    <source>
        <dbReference type="ARBA" id="ARBA00000815"/>
    </source>
</evidence>
<dbReference type="NCBIfam" id="NF001490">
    <property type="entry name" value="PRK00346.1-4"/>
    <property type="match status" value="1"/>
</dbReference>
<evidence type="ECO:0000313" key="12">
    <source>
        <dbReference type="Proteomes" id="UP000036356"/>
    </source>
</evidence>
<evidence type="ECO:0000259" key="10">
    <source>
        <dbReference type="Pfam" id="PF01975"/>
    </source>
</evidence>
<feature type="binding site" evidence="9">
    <location>
        <position position="40"/>
    </location>
    <ligand>
        <name>a divalent metal cation</name>
        <dbReference type="ChEBI" id="CHEBI:60240"/>
    </ligand>
</feature>
<dbReference type="GO" id="GO:0000166">
    <property type="term" value="F:nucleotide binding"/>
    <property type="evidence" value="ECO:0007669"/>
    <property type="project" value="UniProtKB-KW"/>
</dbReference>
<keyword evidence="7 9" id="KW-0547">Nucleotide-binding</keyword>
<dbReference type="PANTHER" id="PTHR30457">
    <property type="entry name" value="5'-NUCLEOTIDASE SURE"/>
    <property type="match status" value="1"/>
</dbReference>
<accession>A0A0J1FWU5</accession>